<dbReference type="InterPro" id="IPR000515">
    <property type="entry name" value="MetI-like"/>
</dbReference>
<evidence type="ECO:0000313" key="10">
    <source>
        <dbReference type="Proteomes" id="UP000558284"/>
    </source>
</evidence>
<dbReference type="RefSeq" id="WP_181061610.1">
    <property type="nucleotide sequence ID" value="NZ_JACDTY010000026.1"/>
</dbReference>
<feature type="transmembrane region" description="Helical" evidence="7">
    <location>
        <begin position="119"/>
        <end position="140"/>
    </location>
</feature>
<accession>A0A838BDP5</accession>
<proteinExistence type="inferred from homology"/>
<dbReference type="InterPro" id="IPR035906">
    <property type="entry name" value="MetI-like_sf"/>
</dbReference>
<feature type="transmembrane region" description="Helical" evidence="7">
    <location>
        <begin position="199"/>
        <end position="230"/>
    </location>
</feature>
<dbReference type="Pfam" id="PF00528">
    <property type="entry name" value="BPD_transp_1"/>
    <property type="match status" value="1"/>
</dbReference>
<evidence type="ECO:0000256" key="2">
    <source>
        <dbReference type="ARBA" id="ARBA00022448"/>
    </source>
</evidence>
<evidence type="ECO:0000256" key="4">
    <source>
        <dbReference type="ARBA" id="ARBA00022692"/>
    </source>
</evidence>
<dbReference type="Gene3D" id="1.10.3720.10">
    <property type="entry name" value="MetI-like"/>
    <property type="match status" value="1"/>
</dbReference>
<dbReference type="AlphaFoldDB" id="A0A838BDP5"/>
<protein>
    <submittedName>
        <fullName evidence="9">Carbohydrate ABC transporter permease</fullName>
    </submittedName>
</protein>
<dbReference type="PANTHER" id="PTHR32243:SF18">
    <property type="entry name" value="INNER MEMBRANE ABC TRANSPORTER PERMEASE PROTEIN YCJP"/>
    <property type="match status" value="1"/>
</dbReference>
<feature type="domain" description="ABC transmembrane type-1" evidence="8">
    <location>
        <begin position="84"/>
        <end position="274"/>
    </location>
</feature>
<comment type="caution">
    <text evidence="9">The sequence shown here is derived from an EMBL/GenBank/DDBJ whole genome shotgun (WGS) entry which is preliminary data.</text>
</comment>
<name>A0A838BDP5_9HYPH</name>
<gene>
    <name evidence="9" type="ORF">H0241_31215</name>
</gene>
<keyword evidence="6 7" id="KW-0472">Membrane</keyword>
<evidence type="ECO:0000256" key="3">
    <source>
        <dbReference type="ARBA" id="ARBA00022475"/>
    </source>
</evidence>
<evidence type="ECO:0000313" key="9">
    <source>
        <dbReference type="EMBL" id="MBA1144676.1"/>
    </source>
</evidence>
<dbReference type="PROSITE" id="PS50928">
    <property type="entry name" value="ABC_TM1"/>
    <property type="match status" value="1"/>
</dbReference>
<feature type="transmembrane region" description="Helical" evidence="7">
    <location>
        <begin position="83"/>
        <end position="107"/>
    </location>
</feature>
<keyword evidence="2 7" id="KW-0813">Transport</keyword>
<reference evidence="9 10" key="1">
    <citation type="submission" date="2020-07" db="EMBL/GenBank/DDBJ databases">
        <title>Definition of the novel symbiovar canariense within Mesorhizobium novociceri, a new species of genus Mesorhizobium nodulating Cicer canariense in the Caldera de Taburiente National Park (La Palma, Canary Islands).</title>
        <authorList>
            <person name="Leon-Barrios M."/>
            <person name="Perez-Yepez J."/>
            <person name="Flores-Felix J.D."/>
            <person name="Ramirez-Baena M.H."/>
            <person name="Pulido-Suarez L."/>
            <person name="Igual J.M."/>
            <person name="Velazquez E."/>
            <person name="Peix A."/>
        </authorList>
    </citation>
    <scope>NUCLEOTIDE SEQUENCE [LARGE SCALE GENOMIC DNA]</scope>
    <source>
        <strain evidence="9 10">CCANP35</strain>
    </source>
</reference>
<dbReference type="EMBL" id="JACDTY010000026">
    <property type="protein sequence ID" value="MBA1144676.1"/>
    <property type="molecule type" value="Genomic_DNA"/>
</dbReference>
<feature type="transmembrane region" description="Helical" evidence="7">
    <location>
        <begin position="146"/>
        <end position="169"/>
    </location>
</feature>
<feature type="transmembrane region" description="Helical" evidence="7">
    <location>
        <begin position="29"/>
        <end position="51"/>
    </location>
</feature>
<dbReference type="Proteomes" id="UP000558284">
    <property type="component" value="Unassembled WGS sequence"/>
</dbReference>
<evidence type="ECO:0000256" key="6">
    <source>
        <dbReference type="ARBA" id="ARBA00023136"/>
    </source>
</evidence>
<comment type="subcellular location">
    <subcellularLocation>
        <location evidence="1 7">Cell membrane</location>
        <topology evidence="1 7">Multi-pass membrane protein</topology>
    </subcellularLocation>
</comment>
<dbReference type="SUPFAM" id="SSF161098">
    <property type="entry name" value="MetI-like"/>
    <property type="match status" value="1"/>
</dbReference>
<keyword evidence="4 7" id="KW-0812">Transmembrane</keyword>
<dbReference type="GO" id="GO:0005886">
    <property type="term" value="C:plasma membrane"/>
    <property type="evidence" value="ECO:0007669"/>
    <property type="project" value="UniProtKB-SubCell"/>
</dbReference>
<comment type="similarity">
    <text evidence="7">Belongs to the binding-protein-dependent transport system permease family.</text>
</comment>
<evidence type="ECO:0000256" key="7">
    <source>
        <dbReference type="RuleBase" id="RU363032"/>
    </source>
</evidence>
<evidence type="ECO:0000259" key="8">
    <source>
        <dbReference type="PROSITE" id="PS50928"/>
    </source>
</evidence>
<dbReference type="GO" id="GO:0055085">
    <property type="term" value="P:transmembrane transport"/>
    <property type="evidence" value="ECO:0007669"/>
    <property type="project" value="InterPro"/>
</dbReference>
<evidence type="ECO:0000256" key="1">
    <source>
        <dbReference type="ARBA" id="ARBA00004651"/>
    </source>
</evidence>
<keyword evidence="5 7" id="KW-1133">Transmembrane helix</keyword>
<dbReference type="CDD" id="cd06261">
    <property type="entry name" value="TM_PBP2"/>
    <property type="match status" value="1"/>
</dbReference>
<organism evidence="9 10">
    <name type="scientific">Mesorhizobium neociceri</name>
    <dbReference type="NCBI Taxonomy" id="1307853"/>
    <lineage>
        <taxon>Bacteria</taxon>
        <taxon>Pseudomonadati</taxon>
        <taxon>Pseudomonadota</taxon>
        <taxon>Alphaproteobacteria</taxon>
        <taxon>Hyphomicrobiales</taxon>
        <taxon>Phyllobacteriaceae</taxon>
        <taxon>Mesorhizobium</taxon>
    </lineage>
</organism>
<dbReference type="InterPro" id="IPR050901">
    <property type="entry name" value="BP-dep_ABC_trans_perm"/>
</dbReference>
<dbReference type="PANTHER" id="PTHR32243">
    <property type="entry name" value="MALTOSE TRANSPORT SYSTEM PERMEASE-RELATED"/>
    <property type="match status" value="1"/>
</dbReference>
<keyword evidence="3" id="KW-1003">Cell membrane</keyword>
<sequence>MSTYAFQHLTPQLPSTEPIRVKRWSLTKVISNTTLLVIGAFFLLPMLWLFAASVDTSASWQLRVPDFTTRNYLLALQPDYTRALVNSLILSLIATVVATVAAFLAAYSFSRQHIPWKGPILLTILFLSGVPISILIVPIYKMFSYVGWLSIFPTAVILGVTALPFEIYLIKNAVDAIPLDLEEAAHIEKASTWKILSRIVIPLTMPGIASAAIFGFVNAWGSFLIPLVLISRAAEQPGPVRMYGFMNSVAINYGAVAAFSILYSLPVVILYLLMSRSFRAGFVLGGAVR</sequence>
<feature type="transmembrane region" description="Helical" evidence="7">
    <location>
        <begin position="250"/>
        <end position="273"/>
    </location>
</feature>
<evidence type="ECO:0000256" key="5">
    <source>
        <dbReference type="ARBA" id="ARBA00022989"/>
    </source>
</evidence>
<keyword evidence="10" id="KW-1185">Reference proteome</keyword>